<comment type="caution">
    <text evidence="1">The sequence shown here is derived from an EMBL/GenBank/DDBJ whole genome shotgun (WGS) entry which is preliminary data.</text>
</comment>
<proteinExistence type="predicted"/>
<protein>
    <submittedName>
        <fullName evidence="1">Uncharacterized protein</fullName>
    </submittedName>
</protein>
<organism evidence="1 2">
    <name type="scientific">Liparis tanakae</name>
    <name type="common">Tanaka's snailfish</name>
    <dbReference type="NCBI Taxonomy" id="230148"/>
    <lineage>
        <taxon>Eukaryota</taxon>
        <taxon>Metazoa</taxon>
        <taxon>Chordata</taxon>
        <taxon>Craniata</taxon>
        <taxon>Vertebrata</taxon>
        <taxon>Euteleostomi</taxon>
        <taxon>Actinopterygii</taxon>
        <taxon>Neopterygii</taxon>
        <taxon>Teleostei</taxon>
        <taxon>Neoteleostei</taxon>
        <taxon>Acanthomorphata</taxon>
        <taxon>Eupercaria</taxon>
        <taxon>Perciformes</taxon>
        <taxon>Cottioidei</taxon>
        <taxon>Cottales</taxon>
        <taxon>Liparidae</taxon>
        <taxon>Liparis</taxon>
    </lineage>
</organism>
<accession>A0A4Z2J8B1</accession>
<gene>
    <name evidence="1" type="ORF">EYF80_003189</name>
</gene>
<dbReference type="Proteomes" id="UP000314294">
    <property type="component" value="Unassembled WGS sequence"/>
</dbReference>
<reference evidence="1 2" key="1">
    <citation type="submission" date="2019-03" db="EMBL/GenBank/DDBJ databases">
        <title>First draft genome of Liparis tanakae, snailfish: a comprehensive survey of snailfish specific genes.</title>
        <authorList>
            <person name="Kim W."/>
            <person name="Song I."/>
            <person name="Jeong J.-H."/>
            <person name="Kim D."/>
            <person name="Kim S."/>
            <person name="Ryu S."/>
            <person name="Song J.Y."/>
            <person name="Lee S.K."/>
        </authorList>
    </citation>
    <scope>NUCLEOTIDE SEQUENCE [LARGE SCALE GENOMIC DNA]</scope>
    <source>
        <tissue evidence="1">Muscle</tissue>
    </source>
</reference>
<evidence type="ECO:0000313" key="1">
    <source>
        <dbReference type="EMBL" id="TNN86419.1"/>
    </source>
</evidence>
<name>A0A4Z2J8B1_9TELE</name>
<keyword evidence="2" id="KW-1185">Reference proteome</keyword>
<sequence length="81" mass="8654">MPRKQKAAMTLISRMVPPWTRSQAGSASAVHSAVMDRAPGRADTRLRSGCLGMEVPPLLLRPPGAVGPGGAYMLIRFSRPL</sequence>
<evidence type="ECO:0000313" key="2">
    <source>
        <dbReference type="Proteomes" id="UP000314294"/>
    </source>
</evidence>
<dbReference type="OrthoDB" id="10628451at2759"/>
<dbReference type="AlphaFoldDB" id="A0A4Z2J8B1"/>
<dbReference type="EMBL" id="SRLO01000015">
    <property type="protein sequence ID" value="TNN86419.1"/>
    <property type="molecule type" value="Genomic_DNA"/>
</dbReference>